<reference evidence="1 2" key="1">
    <citation type="journal article" date="2012" name="J. Bacteriol.">
        <title>Genome sequence of cold-adapted Pseudomonas mandelii strain JR-1.</title>
        <authorList>
            <person name="Jang S.H."/>
            <person name="Kim J."/>
            <person name="Kim J."/>
            <person name="Hong S."/>
            <person name="Lee C."/>
        </authorList>
    </citation>
    <scope>NUCLEOTIDE SEQUENCE [LARGE SCALE GENOMIC DNA]</scope>
    <source>
        <strain evidence="1 2">JR-1</strain>
    </source>
</reference>
<organism evidence="1 2">
    <name type="scientific">Pseudomonas mandelii JR-1</name>
    <dbReference type="NCBI Taxonomy" id="1147786"/>
    <lineage>
        <taxon>Bacteria</taxon>
        <taxon>Pseudomonadati</taxon>
        <taxon>Pseudomonadota</taxon>
        <taxon>Gammaproteobacteria</taxon>
        <taxon>Pseudomonadales</taxon>
        <taxon>Pseudomonadaceae</taxon>
        <taxon>Pseudomonas</taxon>
    </lineage>
</organism>
<sequence length="44" mass="4971">MAELEIHFMGLLMQKVGMRSRCNIPCNSAGGILRSRYFGARMSH</sequence>
<dbReference type="Proteomes" id="UP000026913">
    <property type="component" value="Chromosome"/>
</dbReference>
<dbReference type="KEGG" id="pman:OU5_3328"/>
<name>A0A024EC76_9PSED</name>
<proteinExistence type="predicted"/>
<protein>
    <submittedName>
        <fullName evidence="1">Chemotaxis sensory transducer, Cache sensor</fullName>
    </submittedName>
</protein>
<accession>A0A024EC76</accession>
<dbReference type="AlphaFoldDB" id="A0A024EC76"/>
<dbReference type="HOGENOM" id="CLU_3220864_0_0_6"/>
<gene>
    <name evidence="1" type="ORF">OU5_3328</name>
</gene>
<evidence type="ECO:0000313" key="1">
    <source>
        <dbReference type="EMBL" id="AHZ70407.1"/>
    </source>
</evidence>
<dbReference type="EMBL" id="CP005960">
    <property type="protein sequence ID" value="AHZ70407.1"/>
    <property type="molecule type" value="Genomic_DNA"/>
</dbReference>
<evidence type="ECO:0000313" key="2">
    <source>
        <dbReference type="Proteomes" id="UP000026913"/>
    </source>
</evidence>